<dbReference type="AlphaFoldDB" id="A0A836L137"/>
<sequence length="67" mass="7005">MPAPRSCEQSSPAGLSQPLLLTSPSCQSFNLLWARCLAEAPAEKALASGGVRAEGAMLPLSYQVESE</sequence>
<dbReference type="EMBL" id="JAFHKP010000008">
    <property type="protein sequence ID" value="KAG5485108.1"/>
    <property type="molecule type" value="Genomic_DNA"/>
</dbReference>
<dbReference type="GeneID" id="94175223"/>
<proteinExistence type="predicted"/>
<protein>
    <submittedName>
        <fullName evidence="1">Uncharacterized protein</fullName>
    </submittedName>
</protein>
<dbReference type="OrthoDB" id="10325403at2759"/>
<accession>A0A836L137</accession>
<keyword evidence="2" id="KW-1185">Reference proteome</keyword>
<dbReference type="KEGG" id="lenr:94175223"/>
<dbReference type="RefSeq" id="XP_067695372.1">
    <property type="nucleotide sequence ID" value="XM_067839713.1"/>
</dbReference>
<name>A0A836L137_LEIEN</name>
<organism evidence="1 2">
    <name type="scientific">Leishmania enriettii</name>
    <dbReference type="NCBI Taxonomy" id="5663"/>
    <lineage>
        <taxon>Eukaryota</taxon>
        <taxon>Discoba</taxon>
        <taxon>Euglenozoa</taxon>
        <taxon>Kinetoplastea</taxon>
        <taxon>Metakinetoplastina</taxon>
        <taxon>Trypanosomatida</taxon>
        <taxon>Trypanosomatidae</taxon>
        <taxon>Leishmaniinae</taxon>
        <taxon>Leishmania</taxon>
    </lineage>
</organism>
<gene>
    <name evidence="1" type="ORF">CUR178_08079</name>
</gene>
<dbReference type="Proteomes" id="UP000674179">
    <property type="component" value="Chromosome 8"/>
</dbReference>
<evidence type="ECO:0000313" key="2">
    <source>
        <dbReference type="Proteomes" id="UP000674179"/>
    </source>
</evidence>
<reference evidence="1 2" key="1">
    <citation type="submission" date="2021-02" db="EMBL/GenBank/DDBJ databases">
        <title>Leishmania (Mundinia) enrietti genome sequencing and assembly.</title>
        <authorList>
            <person name="Almutairi H."/>
            <person name="Gatherer D."/>
        </authorList>
    </citation>
    <scope>NUCLEOTIDE SEQUENCE [LARGE SCALE GENOMIC DNA]</scope>
    <source>
        <strain evidence="1">CUR178</strain>
    </source>
</reference>
<comment type="caution">
    <text evidence="1">The sequence shown here is derived from an EMBL/GenBank/DDBJ whole genome shotgun (WGS) entry which is preliminary data.</text>
</comment>
<evidence type="ECO:0000313" key="1">
    <source>
        <dbReference type="EMBL" id="KAG5485108.1"/>
    </source>
</evidence>